<dbReference type="GO" id="GO:0016740">
    <property type="term" value="F:transferase activity"/>
    <property type="evidence" value="ECO:0007669"/>
    <property type="project" value="UniProtKB-KW"/>
</dbReference>
<evidence type="ECO:0000313" key="4">
    <source>
        <dbReference type="EMBL" id="CAD9140641.1"/>
    </source>
</evidence>
<evidence type="ECO:0000256" key="1">
    <source>
        <dbReference type="ARBA" id="ARBA00010118"/>
    </source>
</evidence>
<reference evidence="4" key="1">
    <citation type="submission" date="2021-01" db="EMBL/GenBank/DDBJ databases">
        <authorList>
            <person name="Corre E."/>
            <person name="Pelletier E."/>
            <person name="Niang G."/>
            <person name="Scheremetjew M."/>
            <person name="Finn R."/>
            <person name="Kale V."/>
            <person name="Holt S."/>
            <person name="Cochrane G."/>
            <person name="Meng A."/>
            <person name="Brown T."/>
            <person name="Cohen L."/>
        </authorList>
    </citation>
    <scope>NUCLEOTIDE SEQUENCE</scope>
    <source>
        <strain evidence="4">OF101</strain>
    </source>
</reference>
<dbReference type="InterPro" id="IPR006598">
    <property type="entry name" value="CAP10"/>
</dbReference>
<dbReference type="Pfam" id="PF05686">
    <property type="entry name" value="Glyco_transf_90"/>
    <property type="match status" value="1"/>
</dbReference>
<dbReference type="PANTHER" id="PTHR12203">
    <property type="entry name" value="KDEL LYS-ASP-GLU-LEU CONTAINING - RELATED"/>
    <property type="match status" value="1"/>
</dbReference>
<dbReference type="AlphaFoldDB" id="A0A7S1QJD5"/>
<accession>A0A7S1QJD5</accession>
<evidence type="ECO:0000256" key="2">
    <source>
        <dbReference type="ARBA" id="ARBA00022679"/>
    </source>
</evidence>
<organism evidence="4">
    <name type="scientific">Alexandrium catenella</name>
    <name type="common">Red tide dinoflagellate</name>
    <name type="synonym">Gonyaulax catenella</name>
    <dbReference type="NCBI Taxonomy" id="2925"/>
    <lineage>
        <taxon>Eukaryota</taxon>
        <taxon>Sar</taxon>
        <taxon>Alveolata</taxon>
        <taxon>Dinophyceae</taxon>
        <taxon>Gonyaulacales</taxon>
        <taxon>Pyrocystaceae</taxon>
        <taxon>Alexandrium</taxon>
    </lineage>
</organism>
<protein>
    <recommendedName>
        <fullName evidence="3">Glycosyl transferase CAP10 domain-containing protein</fullName>
    </recommendedName>
</protein>
<sequence>MSPVPWREKRDEVFWRGTDRGAVNWAVRVQDMYKGSPRKHFLDAWGGTGLFDLAFLEDDLLNATVVNTDPSFVPLDRWPEWRYLLDLPGNGYSGSLKQKLTSSSAVVLLTDVGVPGAQPVYEHYHSGLQDLVHVLQISMDDAGEKVQWARANDGRLEQMVQNSNDYMRAFDQLTRCYIWKLLDEYAQLLQYTPTHSQTSAFIGEVSVRTLKVQRRPLRREAAAFRARCQQLLEEYAQ</sequence>
<name>A0A7S1QJD5_ALECA</name>
<evidence type="ECO:0000259" key="3">
    <source>
        <dbReference type="SMART" id="SM00672"/>
    </source>
</evidence>
<gene>
    <name evidence="4" type="ORF">ACAT0790_LOCUS26759</name>
</gene>
<dbReference type="EMBL" id="HBGE01044387">
    <property type="protein sequence ID" value="CAD9140641.1"/>
    <property type="molecule type" value="Transcribed_RNA"/>
</dbReference>
<dbReference type="InterPro" id="IPR051091">
    <property type="entry name" value="O-Glucosyltr/Glycosyltrsf_90"/>
</dbReference>
<dbReference type="SMART" id="SM00672">
    <property type="entry name" value="CAP10"/>
    <property type="match status" value="1"/>
</dbReference>
<proteinExistence type="inferred from homology"/>
<keyword evidence="2" id="KW-0808">Transferase</keyword>
<comment type="similarity">
    <text evidence="1">Belongs to the glycosyltransferase 90 family.</text>
</comment>
<dbReference type="PANTHER" id="PTHR12203:SF35">
    <property type="entry name" value="PROTEIN O-GLUCOSYLTRANSFERASE 1"/>
    <property type="match status" value="1"/>
</dbReference>
<feature type="domain" description="Glycosyl transferase CAP10" evidence="3">
    <location>
        <begin position="1"/>
        <end position="192"/>
    </location>
</feature>